<reference evidence="1 2" key="1">
    <citation type="submission" date="2018-12" db="EMBL/GenBank/DDBJ databases">
        <title>Deinococcus radiophilus ATCC 27603 genome sequencing and assembly.</title>
        <authorList>
            <person name="Maclea K.S."/>
            <person name="Maynard C.R."/>
        </authorList>
    </citation>
    <scope>NUCLEOTIDE SEQUENCE [LARGE SCALE GENOMIC DNA]</scope>
    <source>
        <strain evidence="1 2">ATCC 27603</strain>
    </source>
</reference>
<proteinExistence type="predicted"/>
<dbReference type="RefSeq" id="WP_126352767.1">
    <property type="nucleotide sequence ID" value="NZ_CP086380.1"/>
</dbReference>
<organism evidence="1 2">
    <name type="scientific">Deinococcus radiophilus</name>
    <dbReference type="NCBI Taxonomy" id="32062"/>
    <lineage>
        <taxon>Bacteria</taxon>
        <taxon>Thermotogati</taxon>
        <taxon>Deinococcota</taxon>
        <taxon>Deinococci</taxon>
        <taxon>Deinococcales</taxon>
        <taxon>Deinococcaceae</taxon>
        <taxon>Deinococcus</taxon>
    </lineage>
</organism>
<sequence length="185" mass="20026">MTAKIDPPQQSAILALPPIQDTPEYPEVLRAGISAVSMNILRAESGTYGVIGLPEIWKAGFGGETVHRVRVTYLHQNDTCDDLHCEVLGVQTVDLTAQREAVPTYWQEAGRIILKLDDVGGPSTGLPCTVTASSSTTPAYFVTLYFAPEGGQEPAAYSVLEQCSKLREQEKSALTRSIFCPARSI</sequence>
<gene>
    <name evidence="1" type="ORF">EJ104_10745</name>
</gene>
<comment type="caution">
    <text evidence="1">The sequence shown here is derived from an EMBL/GenBank/DDBJ whole genome shotgun (WGS) entry which is preliminary data.</text>
</comment>
<dbReference type="EMBL" id="RXPE01000027">
    <property type="protein sequence ID" value="RTR25439.1"/>
    <property type="molecule type" value="Genomic_DNA"/>
</dbReference>
<evidence type="ECO:0000313" key="2">
    <source>
        <dbReference type="Proteomes" id="UP000277766"/>
    </source>
</evidence>
<accession>A0A431VQL9</accession>
<evidence type="ECO:0000313" key="1">
    <source>
        <dbReference type="EMBL" id="RTR25439.1"/>
    </source>
</evidence>
<dbReference type="Proteomes" id="UP000277766">
    <property type="component" value="Unassembled WGS sequence"/>
</dbReference>
<name>A0A431VQL9_9DEIO</name>
<dbReference type="AlphaFoldDB" id="A0A431VQL9"/>
<protein>
    <submittedName>
        <fullName evidence="1">Uncharacterized protein</fullName>
    </submittedName>
</protein>
<keyword evidence="2" id="KW-1185">Reference proteome</keyword>